<feature type="region of interest" description="Disordered" evidence="1">
    <location>
        <begin position="54"/>
        <end position="76"/>
    </location>
</feature>
<protein>
    <submittedName>
        <fullName evidence="2">Uncharacterized protein</fullName>
    </submittedName>
</protein>
<dbReference type="Proteomes" id="UP000284706">
    <property type="component" value="Unassembled WGS sequence"/>
</dbReference>
<evidence type="ECO:0000313" key="2">
    <source>
        <dbReference type="EMBL" id="PPQ71958.1"/>
    </source>
</evidence>
<sequence length="216" mass="24194">MRTASRPRSITQYPTAITEDFGPSRLENDALAAYGWIQQELQILPEDRESAMLEASAQREVDVSPASEADYEGPYFDDEDLFHQPEDEYDYPHDIDDEEDDYEQEIFNNHLPSRGDEILVDLGGQLMSEEETVPQYFDASDLCDQCDVPGLEYPGAEADLVLEGELRNTIEDGILGVDNTTLPSRPLASLTQAGHHRGKKVRFSNIFIGAHSRVAA</sequence>
<evidence type="ECO:0000256" key="1">
    <source>
        <dbReference type="SAM" id="MobiDB-lite"/>
    </source>
</evidence>
<feature type="compositionally biased region" description="Polar residues" evidence="1">
    <location>
        <begin position="1"/>
        <end position="15"/>
    </location>
</feature>
<dbReference type="OrthoDB" id="10527088at2759"/>
<gene>
    <name evidence="2" type="ORF">CVT26_007157</name>
</gene>
<accession>A0A409W0E1</accession>
<comment type="caution">
    <text evidence="2">The sequence shown here is derived from an EMBL/GenBank/DDBJ whole genome shotgun (WGS) entry which is preliminary data.</text>
</comment>
<reference evidence="2 3" key="1">
    <citation type="journal article" date="2018" name="Evol. Lett.">
        <title>Horizontal gene cluster transfer increased hallucinogenic mushroom diversity.</title>
        <authorList>
            <person name="Reynolds H.T."/>
            <person name="Vijayakumar V."/>
            <person name="Gluck-Thaler E."/>
            <person name="Korotkin H.B."/>
            <person name="Matheny P.B."/>
            <person name="Slot J.C."/>
        </authorList>
    </citation>
    <scope>NUCLEOTIDE SEQUENCE [LARGE SCALE GENOMIC DNA]</scope>
    <source>
        <strain evidence="2 3">SRW20</strain>
    </source>
</reference>
<proteinExistence type="predicted"/>
<name>A0A409W0E1_9AGAR</name>
<feature type="region of interest" description="Disordered" evidence="1">
    <location>
        <begin position="1"/>
        <end position="22"/>
    </location>
</feature>
<keyword evidence="3" id="KW-1185">Reference proteome</keyword>
<dbReference type="InParanoid" id="A0A409W0E1"/>
<organism evidence="2 3">
    <name type="scientific">Gymnopilus dilepis</name>
    <dbReference type="NCBI Taxonomy" id="231916"/>
    <lineage>
        <taxon>Eukaryota</taxon>
        <taxon>Fungi</taxon>
        <taxon>Dikarya</taxon>
        <taxon>Basidiomycota</taxon>
        <taxon>Agaricomycotina</taxon>
        <taxon>Agaricomycetes</taxon>
        <taxon>Agaricomycetidae</taxon>
        <taxon>Agaricales</taxon>
        <taxon>Agaricineae</taxon>
        <taxon>Hymenogastraceae</taxon>
        <taxon>Gymnopilus</taxon>
    </lineage>
</organism>
<evidence type="ECO:0000313" key="3">
    <source>
        <dbReference type="Proteomes" id="UP000284706"/>
    </source>
</evidence>
<dbReference type="AlphaFoldDB" id="A0A409W0E1"/>
<dbReference type="EMBL" id="NHYE01005479">
    <property type="protein sequence ID" value="PPQ71958.1"/>
    <property type="molecule type" value="Genomic_DNA"/>
</dbReference>